<organism evidence="17 18">
    <name type="scientific">Succinivibrio dextrinosolvens DSM 3072</name>
    <dbReference type="NCBI Taxonomy" id="1123324"/>
    <lineage>
        <taxon>Bacteria</taxon>
        <taxon>Pseudomonadati</taxon>
        <taxon>Pseudomonadota</taxon>
        <taxon>Gammaproteobacteria</taxon>
        <taxon>Aeromonadales</taxon>
        <taxon>Succinivibrionaceae</taxon>
        <taxon>Succinivibrio</taxon>
    </lineage>
</organism>
<dbReference type="InterPro" id="IPR050072">
    <property type="entry name" value="Peptidase_M20A"/>
</dbReference>
<evidence type="ECO:0000256" key="3">
    <source>
        <dbReference type="ARBA" id="ARBA00011738"/>
    </source>
</evidence>
<dbReference type="SUPFAM" id="SSF53187">
    <property type="entry name" value="Zn-dependent exopeptidases"/>
    <property type="match status" value="1"/>
</dbReference>
<sequence>MELSRTVELAQKLVRIESVTPDDNGCQDLIKEILKPLGFTCYTIEEKGVTNLLATHGRGSPFLLFLGHTDVVPVGDESSWDHPPFCGDIFEYDGEPYLYGRGSSDMKGGDAAMITAMCEYIRQNQNHIGTIGLLLTSNEEGDAIGGTPYVIDYMKERHMIPTYCLIGECSCDKIFGDSIKNGRRGDMNATINVHGIQGHAALEQHAKNAVFEASRFIQGMLDNPIDNGTPFFPPTSFQVSNIHAGTGADNVIPGSCTLRCNFRWNDSQTPSLIEKHVRGVAEDLNIDCDMEFREEGKPFLTKDGELIDALYNSIRAVSGVTPDLGTSGGTSDGRFVRPLGTQTVEFGPVSDLIHKVNERVSVKQLDMLHEIYLRVIYQLMIHKPITEE</sequence>
<feature type="binding site" evidence="15">
    <location>
        <position position="68"/>
    </location>
    <ligand>
        <name>Zn(2+)</name>
        <dbReference type="ChEBI" id="CHEBI:29105"/>
        <label>1</label>
    </ligand>
</feature>
<feature type="binding site" evidence="15">
    <location>
        <position position="105"/>
    </location>
    <ligand>
        <name>Zn(2+)</name>
        <dbReference type="ChEBI" id="CHEBI:29105"/>
        <label>2</label>
    </ligand>
</feature>
<evidence type="ECO:0000256" key="2">
    <source>
        <dbReference type="ARBA" id="ARBA00006746"/>
    </source>
</evidence>
<evidence type="ECO:0000256" key="14">
    <source>
        <dbReference type="ARBA" id="ARBA00051301"/>
    </source>
</evidence>
<keyword evidence="18" id="KW-1185">Reference proteome</keyword>
<dbReference type="InterPro" id="IPR001261">
    <property type="entry name" value="ArgE/DapE_CS"/>
</dbReference>
<dbReference type="InterPro" id="IPR005941">
    <property type="entry name" value="DapE_proteobac"/>
</dbReference>
<comment type="function">
    <text evidence="15">Catalyzes the hydrolysis of N-succinyl-L,L-diaminopimelic acid (SDAP), forming succinate and LL-2,6-diaminopimelate (DAP), an intermediate involved in the bacterial biosynthesis of lysine and meso-diaminopimelic acid, an essential component of bacterial cell walls.</text>
</comment>
<feature type="active site" evidence="15">
    <location>
        <position position="70"/>
    </location>
</feature>
<feature type="binding site" evidence="15">
    <location>
        <position position="140"/>
    </location>
    <ligand>
        <name>Zn(2+)</name>
        <dbReference type="ChEBI" id="CHEBI:29105"/>
        <label>2</label>
    </ligand>
</feature>
<keyword evidence="11 15" id="KW-0457">Lysine biosynthesis</keyword>
<feature type="binding site" evidence="15">
    <location>
        <position position="105"/>
    </location>
    <ligand>
        <name>Zn(2+)</name>
        <dbReference type="ChEBI" id="CHEBI:29105"/>
        <label>1</label>
    </ligand>
</feature>
<dbReference type="Gene3D" id="3.30.70.360">
    <property type="match status" value="1"/>
</dbReference>
<comment type="subunit">
    <text evidence="3 15">Homodimer.</text>
</comment>
<gene>
    <name evidence="15" type="primary">dapE</name>
    <name evidence="17" type="ORF">SAMN02745213_01014</name>
</gene>
<dbReference type="CDD" id="cd03891">
    <property type="entry name" value="M20_DapE_proteobac"/>
    <property type="match status" value="1"/>
</dbReference>
<dbReference type="GO" id="GO:0009089">
    <property type="term" value="P:lysine biosynthetic process via diaminopimelate"/>
    <property type="evidence" value="ECO:0007669"/>
    <property type="project" value="UniProtKB-UniRule"/>
</dbReference>
<dbReference type="GO" id="GO:0006526">
    <property type="term" value="P:L-arginine biosynthetic process"/>
    <property type="evidence" value="ECO:0007669"/>
    <property type="project" value="TreeGrafter"/>
</dbReference>
<dbReference type="NCBIfam" id="NF009557">
    <property type="entry name" value="PRK13009.1"/>
    <property type="match status" value="1"/>
</dbReference>
<comment type="similarity">
    <text evidence="2 15">Belongs to the peptidase M20A family. DapE subfamily.</text>
</comment>
<dbReference type="RefSeq" id="WP_078928534.1">
    <property type="nucleotide sequence ID" value="NZ_FUXX01000013.1"/>
</dbReference>
<dbReference type="GO" id="GO:0008777">
    <property type="term" value="F:acetylornithine deacetylase activity"/>
    <property type="evidence" value="ECO:0007669"/>
    <property type="project" value="TreeGrafter"/>
</dbReference>
<keyword evidence="6 15" id="KW-0028">Amino-acid biosynthesis</keyword>
<evidence type="ECO:0000256" key="7">
    <source>
        <dbReference type="ARBA" id="ARBA00022723"/>
    </source>
</evidence>
<dbReference type="InterPro" id="IPR011650">
    <property type="entry name" value="Peptidase_M20_dimer"/>
</dbReference>
<evidence type="ECO:0000256" key="6">
    <source>
        <dbReference type="ARBA" id="ARBA00022605"/>
    </source>
</evidence>
<evidence type="ECO:0000256" key="10">
    <source>
        <dbReference type="ARBA" id="ARBA00022915"/>
    </source>
</evidence>
<feature type="domain" description="Peptidase M20 dimerisation" evidence="16">
    <location>
        <begin position="181"/>
        <end position="284"/>
    </location>
</feature>
<evidence type="ECO:0000256" key="8">
    <source>
        <dbReference type="ARBA" id="ARBA00022801"/>
    </source>
</evidence>
<evidence type="ECO:0000256" key="13">
    <source>
        <dbReference type="ARBA" id="ARBA00031891"/>
    </source>
</evidence>
<dbReference type="Pfam" id="PF07687">
    <property type="entry name" value="M20_dimer"/>
    <property type="match status" value="1"/>
</dbReference>
<keyword evidence="10 15" id="KW-0220">Diaminopimelate biosynthesis</keyword>
<evidence type="ECO:0000256" key="11">
    <source>
        <dbReference type="ARBA" id="ARBA00023154"/>
    </source>
</evidence>
<dbReference type="HAMAP" id="MF_01690">
    <property type="entry name" value="DapE"/>
    <property type="match status" value="1"/>
</dbReference>
<dbReference type="InterPro" id="IPR002933">
    <property type="entry name" value="Peptidase_M20"/>
</dbReference>
<name>A0A1T4V945_9GAMM</name>
<evidence type="ECO:0000313" key="18">
    <source>
        <dbReference type="Proteomes" id="UP000242432"/>
    </source>
</evidence>
<evidence type="ECO:0000256" key="9">
    <source>
        <dbReference type="ARBA" id="ARBA00022833"/>
    </source>
</evidence>
<evidence type="ECO:0000256" key="1">
    <source>
        <dbReference type="ARBA" id="ARBA00005130"/>
    </source>
</evidence>
<protein>
    <recommendedName>
        <fullName evidence="5 15">Succinyl-diaminopimelate desuccinylase</fullName>
        <shortName evidence="15">SDAP desuccinylase</shortName>
        <ecNumber evidence="4 15">3.5.1.18</ecNumber>
    </recommendedName>
    <alternativeName>
        <fullName evidence="13 15">N-succinyl-LL-2,6-diaminoheptanedioate amidohydrolase</fullName>
    </alternativeName>
</protein>
<accession>A0A1T4V945</accession>
<dbReference type="NCBIfam" id="TIGR01246">
    <property type="entry name" value="dapE_proteo"/>
    <property type="match status" value="1"/>
</dbReference>
<dbReference type="Gene3D" id="3.40.630.10">
    <property type="entry name" value="Zn peptidases"/>
    <property type="match status" value="1"/>
</dbReference>
<evidence type="ECO:0000256" key="4">
    <source>
        <dbReference type="ARBA" id="ARBA00011921"/>
    </source>
</evidence>
<keyword evidence="7 15" id="KW-0479">Metal-binding</keyword>
<dbReference type="EC" id="3.5.1.18" evidence="4 15"/>
<dbReference type="PROSITE" id="PS00759">
    <property type="entry name" value="ARGE_DAPE_CPG2_2"/>
    <property type="match status" value="1"/>
</dbReference>
<dbReference type="InterPro" id="IPR036264">
    <property type="entry name" value="Bact_exopeptidase_dim_dom"/>
</dbReference>
<evidence type="ECO:0000256" key="15">
    <source>
        <dbReference type="HAMAP-Rule" id="MF_01690"/>
    </source>
</evidence>
<evidence type="ECO:0000259" key="16">
    <source>
        <dbReference type="Pfam" id="PF07687"/>
    </source>
</evidence>
<keyword evidence="9 15" id="KW-0862">Zinc</keyword>
<evidence type="ECO:0000256" key="5">
    <source>
        <dbReference type="ARBA" id="ARBA00022391"/>
    </source>
</evidence>
<dbReference type="PANTHER" id="PTHR43808:SF31">
    <property type="entry name" value="N-ACETYL-L-CITRULLINE DEACETYLASE"/>
    <property type="match status" value="1"/>
</dbReference>
<proteinExistence type="inferred from homology"/>
<dbReference type="GO" id="GO:0009014">
    <property type="term" value="F:succinyl-diaminopimelate desuccinylase activity"/>
    <property type="evidence" value="ECO:0007669"/>
    <property type="project" value="UniProtKB-UniRule"/>
</dbReference>
<feature type="active site" description="Proton acceptor" evidence="15">
    <location>
        <position position="139"/>
    </location>
</feature>
<feature type="binding site" evidence="15">
    <location>
        <position position="354"/>
    </location>
    <ligand>
        <name>Zn(2+)</name>
        <dbReference type="ChEBI" id="CHEBI:29105"/>
        <label>2</label>
    </ligand>
</feature>
<comment type="pathway">
    <text evidence="1 15">Amino-acid biosynthesis; L-lysine biosynthesis via DAP pathway; LL-2,6-diaminopimelate from (S)-tetrahydrodipicolinate (succinylase route): step 3/3.</text>
</comment>
<comment type="cofactor">
    <cofactor evidence="15">
        <name>Zn(2+)</name>
        <dbReference type="ChEBI" id="CHEBI:29105"/>
    </cofactor>
    <cofactor evidence="15">
        <name>Co(2+)</name>
        <dbReference type="ChEBI" id="CHEBI:48828"/>
    </cofactor>
    <text evidence="15">Binds 2 Zn(2+) or Co(2+) ions per subunit.</text>
</comment>
<dbReference type="GO" id="GO:0050897">
    <property type="term" value="F:cobalt ion binding"/>
    <property type="evidence" value="ECO:0007669"/>
    <property type="project" value="UniProtKB-UniRule"/>
</dbReference>
<dbReference type="PROSITE" id="PS00758">
    <property type="entry name" value="ARGE_DAPE_CPG2_1"/>
    <property type="match status" value="1"/>
</dbReference>
<dbReference type="GO" id="GO:0019877">
    <property type="term" value="P:diaminopimelate biosynthetic process"/>
    <property type="evidence" value="ECO:0007669"/>
    <property type="project" value="UniProtKB-UniRule"/>
</dbReference>
<dbReference type="AlphaFoldDB" id="A0A1T4V945"/>
<keyword evidence="8 15" id="KW-0378">Hydrolase</keyword>
<comment type="catalytic activity">
    <reaction evidence="14 15">
        <text>N-succinyl-(2S,6S)-2,6-diaminopimelate + H2O = (2S,6S)-2,6-diaminopimelate + succinate</text>
        <dbReference type="Rhea" id="RHEA:22608"/>
        <dbReference type="ChEBI" id="CHEBI:15377"/>
        <dbReference type="ChEBI" id="CHEBI:30031"/>
        <dbReference type="ChEBI" id="CHEBI:57609"/>
        <dbReference type="ChEBI" id="CHEBI:58087"/>
        <dbReference type="EC" id="3.5.1.18"/>
    </reaction>
</comment>
<dbReference type="STRING" id="83771.SAMN02910357_01818"/>
<evidence type="ECO:0000256" key="12">
    <source>
        <dbReference type="ARBA" id="ARBA00023285"/>
    </source>
</evidence>
<dbReference type="PANTHER" id="PTHR43808">
    <property type="entry name" value="ACETYLORNITHINE DEACETYLASE"/>
    <property type="match status" value="1"/>
</dbReference>
<reference evidence="18" key="1">
    <citation type="submission" date="2017-02" db="EMBL/GenBank/DDBJ databases">
        <authorList>
            <person name="Varghese N."/>
            <person name="Submissions S."/>
        </authorList>
    </citation>
    <scope>NUCLEOTIDE SEQUENCE [LARGE SCALE GENOMIC DNA]</scope>
    <source>
        <strain evidence="18">DSM 3072</strain>
    </source>
</reference>
<keyword evidence="12 15" id="KW-0170">Cobalt</keyword>
<dbReference type="GO" id="GO:0008270">
    <property type="term" value="F:zinc ion binding"/>
    <property type="evidence" value="ECO:0007669"/>
    <property type="project" value="UniProtKB-UniRule"/>
</dbReference>
<dbReference type="Gene3D" id="1.10.150.900">
    <property type="match status" value="1"/>
</dbReference>
<dbReference type="Pfam" id="PF01546">
    <property type="entry name" value="Peptidase_M20"/>
    <property type="match status" value="1"/>
</dbReference>
<dbReference type="UniPathway" id="UPA00034">
    <property type="reaction ID" value="UER00021"/>
</dbReference>
<evidence type="ECO:0000313" key="17">
    <source>
        <dbReference type="EMBL" id="SKA61061.1"/>
    </source>
</evidence>
<dbReference type="Proteomes" id="UP000242432">
    <property type="component" value="Unassembled WGS sequence"/>
</dbReference>
<dbReference type="EMBL" id="FUXX01000013">
    <property type="protein sequence ID" value="SKA61061.1"/>
    <property type="molecule type" value="Genomic_DNA"/>
</dbReference>
<dbReference type="SUPFAM" id="SSF55031">
    <property type="entry name" value="Bacterial exopeptidase dimerisation domain"/>
    <property type="match status" value="1"/>
</dbReference>
<feature type="binding site" evidence="15">
    <location>
        <position position="168"/>
    </location>
    <ligand>
        <name>Zn(2+)</name>
        <dbReference type="ChEBI" id="CHEBI:29105"/>
        <label>1</label>
    </ligand>
</feature>